<protein>
    <submittedName>
        <fullName evidence="2">Uncharacterized protein</fullName>
    </submittedName>
</protein>
<feature type="region of interest" description="Disordered" evidence="1">
    <location>
        <begin position="1"/>
        <end position="38"/>
    </location>
</feature>
<dbReference type="EMBL" id="QKXC01000009">
    <property type="protein sequence ID" value="RBR26818.1"/>
    <property type="molecule type" value="Genomic_DNA"/>
</dbReference>
<gene>
    <name evidence="2" type="ORF">FIESC28_00399</name>
</gene>
<organism evidence="2 3">
    <name type="scientific">Fusarium coffeatum</name>
    <dbReference type="NCBI Taxonomy" id="231269"/>
    <lineage>
        <taxon>Eukaryota</taxon>
        <taxon>Fungi</taxon>
        <taxon>Dikarya</taxon>
        <taxon>Ascomycota</taxon>
        <taxon>Pezizomycotina</taxon>
        <taxon>Sordariomycetes</taxon>
        <taxon>Hypocreomycetidae</taxon>
        <taxon>Hypocreales</taxon>
        <taxon>Nectriaceae</taxon>
        <taxon>Fusarium</taxon>
        <taxon>Fusarium incarnatum-equiseti species complex</taxon>
    </lineage>
</organism>
<accession>A0A366SD42</accession>
<evidence type="ECO:0000256" key="1">
    <source>
        <dbReference type="SAM" id="MobiDB-lite"/>
    </source>
</evidence>
<dbReference type="OrthoDB" id="10359497at2759"/>
<reference evidence="2 3" key="1">
    <citation type="submission" date="2018-06" db="EMBL/GenBank/DDBJ databases">
        <title>Fusarium incarnatum-equiseti species complex species 28.</title>
        <authorList>
            <person name="Gardiner D.M."/>
        </authorList>
    </citation>
    <scope>NUCLEOTIDE SEQUENCE [LARGE SCALE GENOMIC DNA]</scope>
    <source>
        <strain evidence="2 3">FIESC_28</strain>
    </source>
</reference>
<dbReference type="RefSeq" id="XP_031021409.1">
    <property type="nucleotide sequence ID" value="XM_031154550.1"/>
</dbReference>
<comment type="caution">
    <text evidence="2">The sequence shown here is derived from an EMBL/GenBank/DDBJ whole genome shotgun (WGS) entry which is preliminary data.</text>
</comment>
<dbReference type="AlphaFoldDB" id="A0A366SD42"/>
<sequence>MEANPTNVCLSGENPPKNDGDGTPLPYSPSPPPPAPPLPICVQRELPKLFSDETKSFDDMVKEAEADIYSVQKKTRDILLDIAAPRSFRGIPYPKLFDDDWLSKLMDFVNTDHLKQMKEKMQDRACDLGQQEPKFMPRTRIIKFLDPATFASSREGRQLEMNGWVRV</sequence>
<keyword evidence="3" id="KW-1185">Reference proteome</keyword>
<name>A0A366SD42_9HYPO</name>
<evidence type="ECO:0000313" key="3">
    <source>
        <dbReference type="Proteomes" id="UP000253153"/>
    </source>
</evidence>
<feature type="compositionally biased region" description="Pro residues" evidence="1">
    <location>
        <begin position="26"/>
        <end position="38"/>
    </location>
</feature>
<evidence type="ECO:0000313" key="2">
    <source>
        <dbReference type="EMBL" id="RBR26818.1"/>
    </source>
</evidence>
<proteinExistence type="predicted"/>
<dbReference type="GeneID" id="41989846"/>
<dbReference type="Proteomes" id="UP000253153">
    <property type="component" value="Unassembled WGS sequence"/>
</dbReference>